<evidence type="ECO:0000313" key="3">
    <source>
        <dbReference type="Proteomes" id="UP000787625"/>
    </source>
</evidence>
<proteinExistence type="predicted"/>
<comment type="caution">
    <text evidence="2">The sequence shown here is derived from an EMBL/GenBank/DDBJ whole genome shotgun (WGS) entry which is preliminary data.</text>
</comment>
<dbReference type="InterPro" id="IPR016181">
    <property type="entry name" value="Acyl_CoA_acyltransferase"/>
</dbReference>
<accession>A0A9D2UHQ9</accession>
<sequence length="180" mass="19420">MDADILIRQETESDFDRIDDVVRSAFSDVEESDHTEHQLVRRLRRSSAYIPGLSLVAVTGGGEVVGHVILSKVEVGSRDAVHAALAVAPLSVLPAWQGRGIGSLLMREAHRRAAAMGYGVALVLGHEGYYPRFGYKRASSFGIKFPFDAPDECCLAAELLAGGLDGVCGTVRYPEAFCIE</sequence>
<dbReference type="Gene3D" id="3.40.630.30">
    <property type="match status" value="1"/>
</dbReference>
<evidence type="ECO:0000313" key="2">
    <source>
        <dbReference type="EMBL" id="HJD52635.1"/>
    </source>
</evidence>
<gene>
    <name evidence="2" type="ORF">IAA93_02750</name>
</gene>
<reference evidence="2" key="2">
    <citation type="submission" date="2021-04" db="EMBL/GenBank/DDBJ databases">
        <authorList>
            <person name="Gilroy R."/>
        </authorList>
    </citation>
    <scope>NUCLEOTIDE SEQUENCE</scope>
    <source>
        <strain evidence="2">MalCec1-1739</strain>
    </source>
</reference>
<dbReference type="GO" id="GO:0016747">
    <property type="term" value="F:acyltransferase activity, transferring groups other than amino-acyl groups"/>
    <property type="evidence" value="ECO:0007669"/>
    <property type="project" value="InterPro"/>
</dbReference>
<evidence type="ECO:0000259" key="1">
    <source>
        <dbReference type="PROSITE" id="PS51186"/>
    </source>
</evidence>
<reference evidence="2" key="1">
    <citation type="journal article" date="2021" name="PeerJ">
        <title>Extensive microbial diversity within the chicken gut microbiome revealed by metagenomics and culture.</title>
        <authorList>
            <person name="Gilroy R."/>
            <person name="Ravi A."/>
            <person name="Getino M."/>
            <person name="Pursley I."/>
            <person name="Horton D.L."/>
            <person name="Alikhan N.F."/>
            <person name="Baker D."/>
            <person name="Gharbi K."/>
            <person name="Hall N."/>
            <person name="Watson M."/>
            <person name="Adriaenssens E.M."/>
            <person name="Foster-Nyarko E."/>
            <person name="Jarju S."/>
            <person name="Secka A."/>
            <person name="Antonio M."/>
            <person name="Oren A."/>
            <person name="Chaudhuri R.R."/>
            <person name="La Ragione R."/>
            <person name="Hildebrand F."/>
            <person name="Pallen M.J."/>
        </authorList>
    </citation>
    <scope>NUCLEOTIDE SEQUENCE</scope>
    <source>
        <strain evidence="2">MalCec1-1739</strain>
    </source>
</reference>
<name>A0A9D2UHQ9_9BACT</name>
<feature type="domain" description="N-acetyltransferase" evidence="1">
    <location>
        <begin position="5"/>
        <end position="160"/>
    </location>
</feature>
<dbReference type="CDD" id="cd04301">
    <property type="entry name" value="NAT_SF"/>
    <property type="match status" value="1"/>
</dbReference>
<dbReference type="SUPFAM" id="SSF55729">
    <property type="entry name" value="Acyl-CoA N-acyltransferases (Nat)"/>
    <property type="match status" value="1"/>
</dbReference>
<dbReference type="EMBL" id="DWUP01000056">
    <property type="protein sequence ID" value="HJD52635.1"/>
    <property type="molecule type" value="Genomic_DNA"/>
</dbReference>
<protein>
    <submittedName>
        <fullName evidence="2">N-acetyltransferase</fullName>
    </submittedName>
</protein>
<dbReference type="Pfam" id="PF13527">
    <property type="entry name" value="Acetyltransf_9"/>
    <property type="match status" value="1"/>
</dbReference>
<organism evidence="2 3">
    <name type="scientific">Candidatus Avibacteroides avistercoris</name>
    <dbReference type="NCBI Taxonomy" id="2840690"/>
    <lineage>
        <taxon>Bacteria</taxon>
        <taxon>Pseudomonadati</taxon>
        <taxon>Bacteroidota</taxon>
        <taxon>Bacteroidia</taxon>
        <taxon>Bacteroidales</taxon>
        <taxon>Bacteroidaceae</taxon>
        <taxon>Bacteroidaceae incertae sedis</taxon>
        <taxon>Candidatus Avibacteroides</taxon>
    </lineage>
</organism>
<dbReference type="PROSITE" id="PS51186">
    <property type="entry name" value="GNAT"/>
    <property type="match status" value="1"/>
</dbReference>
<dbReference type="InterPro" id="IPR000182">
    <property type="entry name" value="GNAT_dom"/>
</dbReference>
<dbReference type="AlphaFoldDB" id="A0A9D2UHQ9"/>
<dbReference type="Proteomes" id="UP000787625">
    <property type="component" value="Unassembled WGS sequence"/>
</dbReference>